<dbReference type="AlphaFoldDB" id="A0A840CQF9"/>
<comment type="caution">
    <text evidence="11">The sequence shown here is derived from an EMBL/GenBank/DDBJ whole genome shotgun (WGS) entry which is preliminary data.</text>
</comment>
<feature type="binding site" evidence="9">
    <location>
        <position position="46"/>
    </location>
    <ligand>
        <name>[4Fe-4S] cluster</name>
        <dbReference type="ChEBI" id="CHEBI:49883"/>
        <label>1</label>
    </ligand>
</feature>
<dbReference type="SFLD" id="SFLDS00029">
    <property type="entry name" value="Radical_SAM"/>
    <property type="match status" value="1"/>
</dbReference>
<evidence type="ECO:0000256" key="2">
    <source>
        <dbReference type="ARBA" id="ARBA00022490"/>
    </source>
</evidence>
<feature type="binding site" evidence="9">
    <location>
        <position position="65"/>
    </location>
    <ligand>
        <name>[4Fe-4S] cluster</name>
        <dbReference type="ChEBI" id="CHEBI:49883"/>
        <label>2</label>
        <note>4Fe-4S-S-AdoMet</note>
    </ligand>
</feature>
<dbReference type="EC" id="2.8.1.8" evidence="9"/>
<dbReference type="PANTHER" id="PTHR10949:SF0">
    <property type="entry name" value="LIPOYL SYNTHASE, MITOCHONDRIAL"/>
    <property type="match status" value="1"/>
</dbReference>
<keyword evidence="6 9" id="KW-0408">Iron</keyword>
<dbReference type="GO" id="GO:0009249">
    <property type="term" value="P:protein lipoylation"/>
    <property type="evidence" value="ECO:0007669"/>
    <property type="project" value="UniProtKB-UniRule"/>
</dbReference>
<accession>A0A840CQF9</accession>
<dbReference type="InterPro" id="IPR003698">
    <property type="entry name" value="Lipoyl_synth"/>
</dbReference>
<dbReference type="Pfam" id="PF04055">
    <property type="entry name" value="Radical_SAM"/>
    <property type="match status" value="1"/>
</dbReference>
<dbReference type="InterPro" id="IPR006638">
    <property type="entry name" value="Elp3/MiaA/NifB-like_rSAM"/>
</dbReference>
<evidence type="ECO:0000256" key="3">
    <source>
        <dbReference type="ARBA" id="ARBA00022679"/>
    </source>
</evidence>
<gene>
    <name evidence="9" type="primary">lipA</name>
    <name evidence="11" type="ORF">GGR21_001739</name>
</gene>
<dbReference type="InterPro" id="IPR007197">
    <property type="entry name" value="rSAM"/>
</dbReference>
<comment type="similarity">
    <text evidence="9">Belongs to the radical SAM superfamily. Lipoyl synthase family.</text>
</comment>
<keyword evidence="1 9" id="KW-0004">4Fe-4S</keyword>
<dbReference type="InterPro" id="IPR013785">
    <property type="entry name" value="Aldolase_TIM"/>
</dbReference>
<dbReference type="SFLD" id="SFLDF00271">
    <property type="entry name" value="lipoyl_synthase"/>
    <property type="match status" value="1"/>
</dbReference>
<dbReference type="PANTHER" id="PTHR10949">
    <property type="entry name" value="LIPOYL SYNTHASE"/>
    <property type="match status" value="1"/>
</dbReference>
<organism evidence="11 12">
    <name type="scientific">Dysgonomonas hofstadii</name>
    <dbReference type="NCBI Taxonomy" id="637886"/>
    <lineage>
        <taxon>Bacteria</taxon>
        <taxon>Pseudomonadati</taxon>
        <taxon>Bacteroidota</taxon>
        <taxon>Bacteroidia</taxon>
        <taxon>Bacteroidales</taxon>
        <taxon>Dysgonomonadaceae</taxon>
        <taxon>Dysgonomonas</taxon>
    </lineage>
</organism>
<dbReference type="NCBIfam" id="TIGR00510">
    <property type="entry name" value="lipA"/>
    <property type="match status" value="1"/>
</dbReference>
<evidence type="ECO:0000313" key="12">
    <source>
        <dbReference type="Proteomes" id="UP000555103"/>
    </source>
</evidence>
<dbReference type="UniPathway" id="UPA00538">
    <property type="reaction ID" value="UER00593"/>
</dbReference>
<keyword evidence="7 9" id="KW-0411">Iron-sulfur</keyword>
<feature type="binding site" evidence="9">
    <location>
        <position position="68"/>
    </location>
    <ligand>
        <name>[4Fe-4S] cluster</name>
        <dbReference type="ChEBI" id="CHEBI:49883"/>
        <label>2</label>
        <note>4Fe-4S-S-AdoMet</note>
    </ligand>
</feature>
<feature type="binding site" evidence="9">
    <location>
        <position position="35"/>
    </location>
    <ligand>
        <name>[4Fe-4S] cluster</name>
        <dbReference type="ChEBI" id="CHEBI:49883"/>
        <label>1</label>
    </ligand>
</feature>
<proteinExistence type="inferred from homology"/>
<comment type="catalytic activity">
    <reaction evidence="8 9">
        <text>[[Fe-S] cluster scaffold protein carrying a second [4Fe-4S](2+) cluster] + N(6)-octanoyl-L-lysyl-[protein] + 2 oxidized [2Fe-2S]-[ferredoxin] + 2 S-adenosyl-L-methionine + 4 H(+) = [[Fe-S] cluster scaffold protein] + N(6)-[(R)-dihydrolipoyl]-L-lysyl-[protein] + 4 Fe(3+) + 2 hydrogen sulfide + 2 5'-deoxyadenosine + 2 L-methionine + 2 reduced [2Fe-2S]-[ferredoxin]</text>
        <dbReference type="Rhea" id="RHEA:16585"/>
        <dbReference type="Rhea" id="RHEA-COMP:9928"/>
        <dbReference type="Rhea" id="RHEA-COMP:10000"/>
        <dbReference type="Rhea" id="RHEA-COMP:10001"/>
        <dbReference type="Rhea" id="RHEA-COMP:10475"/>
        <dbReference type="Rhea" id="RHEA-COMP:14568"/>
        <dbReference type="Rhea" id="RHEA-COMP:14569"/>
        <dbReference type="ChEBI" id="CHEBI:15378"/>
        <dbReference type="ChEBI" id="CHEBI:17319"/>
        <dbReference type="ChEBI" id="CHEBI:29034"/>
        <dbReference type="ChEBI" id="CHEBI:29919"/>
        <dbReference type="ChEBI" id="CHEBI:33722"/>
        <dbReference type="ChEBI" id="CHEBI:33737"/>
        <dbReference type="ChEBI" id="CHEBI:33738"/>
        <dbReference type="ChEBI" id="CHEBI:57844"/>
        <dbReference type="ChEBI" id="CHEBI:59789"/>
        <dbReference type="ChEBI" id="CHEBI:78809"/>
        <dbReference type="ChEBI" id="CHEBI:83100"/>
        <dbReference type="EC" id="2.8.1.8"/>
    </reaction>
</comment>
<dbReference type="PIRSF" id="PIRSF005963">
    <property type="entry name" value="Lipoyl_synth"/>
    <property type="match status" value="1"/>
</dbReference>
<evidence type="ECO:0000313" key="11">
    <source>
        <dbReference type="EMBL" id="MBB4035844.1"/>
    </source>
</evidence>
<comment type="subcellular location">
    <subcellularLocation>
        <location evidence="9">Cytoplasm</location>
    </subcellularLocation>
</comment>
<keyword evidence="12" id="KW-1185">Reference proteome</keyword>
<dbReference type="EMBL" id="JACIEP010000005">
    <property type="protein sequence ID" value="MBB4035844.1"/>
    <property type="molecule type" value="Genomic_DNA"/>
</dbReference>
<keyword evidence="5 9" id="KW-0479">Metal-binding</keyword>
<protein>
    <recommendedName>
        <fullName evidence="9">Lipoyl synthase</fullName>
        <ecNumber evidence="9">2.8.1.8</ecNumber>
    </recommendedName>
    <alternativeName>
        <fullName evidence="9">Lip-syn</fullName>
        <shortName evidence="9">LS</shortName>
    </alternativeName>
    <alternativeName>
        <fullName evidence="9">Lipoate synthase</fullName>
    </alternativeName>
    <alternativeName>
        <fullName evidence="9">Lipoic acid synthase</fullName>
    </alternativeName>
    <alternativeName>
        <fullName evidence="9">Sulfur insertion protein LipA</fullName>
    </alternativeName>
</protein>
<dbReference type="SFLD" id="SFLDG01058">
    <property type="entry name" value="lipoyl_synthase_like"/>
    <property type="match status" value="1"/>
</dbReference>
<dbReference type="InterPro" id="IPR058240">
    <property type="entry name" value="rSAM_sf"/>
</dbReference>
<comment type="function">
    <text evidence="9">Catalyzes the radical-mediated insertion of two sulfur atoms into the C-6 and C-8 positions of the octanoyl moiety bound to the lipoyl domains of lipoate-dependent enzymes, thereby converting the octanoylated domains into lipoylated derivatives.</text>
</comment>
<dbReference type="GO" id="GO:0046872">
    <property type="term" value="F:metal ion binding"/>
    <property type="evidence" value="ECO:0007669"/>
    <property type="project" value="UniProtKB-KW"/>
</dbReference>
<dbReference type="FunFam" id="3.20.20.70:FF:000040">
    <property type="entry name" value="Lipoyl synthase"/>
    <property type="match status" value="1"/>
</dbReference>
<dbReference type="NCBIfam" id="NF004019">
    <property type="entry name" value="PRK05481.1"/>
    <property type="match status" value="1"/>
</dbReference>
<evidence type="ECO:0000256" key="6">
    <source>
        <dbReference type="ARBA" id="ARBA00023004"/>
    </source>
</evidence>
<comment type="cofactor">
    <cofactor evidence="9">
        <name>[4Fe-4S] cluster</name>
        <dbReference type="ChEBI" id="CHEBI:49883"/>
    </cofactor>
    <text evidence="9">Binds 2 [4Fe-4S] clusters per subunit. One cluster is coordinated with 3 cysteines and an exchangeable S-adenosyl-L-methionine.</text>
</comment>
<evidence type="ECO:0000256" key="1">
    <source>
        <dbReference type="ARBA" id="ARBA00022485"/>
    </source>
</evidence>
<dbReference type="GO" id="GO:0051539">
    <property type="term" value="F:4 iron, 4 sulfur cluster binding"/>
    <property type="evidence" value="ECO:0007669"/>
    <property type="project" value="UniProtKB-UniRule"/>
</dbReference>
<dbReference type="GO" id="GO:0016992">
    <property type="term" value="F:lipoate synthase activity"/>
    <property type="evidence" value="ECO:0007669"/>
    <property type="project" value="UniProtKB-UniRule"/>
</dbReference>
<reference evidence="11 12" key="1">
    <citation type="submission" date="2020-08" db="EMBL/GenBank/DDBJ databases">
        <title>Genomic Encyclopedia of Type Strains, Phase IV (KMG-IV): sequencing the most valuable type-strain genomes for metagenomic binning, comparative biology and taxonomic classification.</title>
        <authorList>
            <person name="Goeker M."/>
        </authorList>
    </citation>
    <scope>NUCLEOTIDE SEQUENCE [LARGE SCALE GENOMIC DNA]</scope>
    <source>
        <strain evidence="11 12">DSM 104969</strain>
    </source>
</reference>
<evidence type="ECO:0000259" key="10">
    <source>
        <dbReference type="PROSITE" id="PS51918"/>
    </source>
</evidence>
<sequence length="279" mass="30811">MEHVRKPEWLKIKLGGDHFSETLNIVESHGLHTICSSGRCPNMGECWGRGTATFMIGGDICTRSCKFCNTKTGRPLPLNRNESSNVAKSIQLMGLKHAVITSVDRDDLPDQGAQHWVDTINKVKEVNPNTTIEVLIPDFQGKMHLVDMVCDAAPNVISHNMETVRSLTPKVRSAAKYDVSLSVLGRIAENGLRAKSGIMVGLGETTDEILQLMDDLLSVNCSVLTIGQYLQPTRKHLPVAAYIHPDEFRRLKEIAMGKGFSYVESGPLVRSSYHAENCL</sequence>
<evidence type="ECO:0000256" key="8">
    <source>
        <dbReference type="ARBA" id="ARBA00047326"/>
    </source>
</evidence>
<name>A0A840CQF9_9BACT</name>
<dbReference type="HAMAP" id="MF_00206">
    <property type="entry name" value="Lipoyl_synth"/>
    <property type="match status" value="1"/>
</dbReference>
<feature type="binding site" evidence="9">
    <location>
        <position position="40"/>
    </location>
    <ligand>
        <name>[4Fe-4S] cluster</name>
        <dbReference type="ChEBI" id="CHEBI:49883"/>
        <label>1</label>
    </ligand>
</feature>
<dbReference type="PROSITE" id="PS51918">
    <property type="entry name" value="RADICAL_SAM"/>
    <property type="match status" value="1"/>
</dbReference>
<feature type="binding site" evidence="9">
    <location>
        <position position="272"/>
    </location>
    <ligand>
        <name>[4Fe-4S] cluster</name>
        <dbReference type="ChEBI" id="CHEBI:49883"/>
        <label>1</label>
    </ligand>
</feature>
<dbReference type="Proteomes" id="UP000555103">
    <property type="component" value="Unassembled WGS sequence"/>
</dbReference>
<dbReference type="Gene3D" id="3.20.20.70">
    <property type="entry name" value="Aldolase class I"/>
    <property type="match status" value="1"/>
</dbReference>
<evidence type="ECO:0000256" key="4">
    <source>
        <dbReference type="ARBA" id="ARBA00022691"/>
    </source>
</evidence>
<feature type="binding site" evidence="9">
    <location>
        <position position="61"/>
    </location>
    <ligand>
        <name>[4Fe-4S] cluster</name>
        <dbReference type="ChEBI" id="CHEBI:49883"/>
        <label>2</label>
        <note>4Fe-4S-S-AdoMet</note>
    </ligand>
</feature>
<keyword evidence="4 9" id="KW-0949">S-adenosyl-L-methionine</keyword>
<comment type="pathway">
    <text evidence="9">Protein modification; protein lipoylation via endogenous pathway; protein N(6)-(lipoyl)lysine from octanoyl-[acyl-carrier-protein]: step 2/2.</text>
</comment>
<dbReference type="GO" id="GO:0005737">
    <property type="term" value="C:cytoplasm"/>
    <property type="evidence" value="ECO:0007669"/>
    <property type="project" value="UniProtKB-SubCell"/>
</dbReference>
<feature type="domain" description="Radical SAM core" evidence="10">
    <location>
        <begin position="46"/>
        <end position="261"/>
    </location>
</feature>
<evidence type="ECO:0000256" key="9">
    <source>
        <dbReference type="HAMAP-Rule" id="MF_00206"/>
    </source>
</evidence>
<evidence type="ECO:0000256" key="5">
    <source>
        <dbReference type="ARBA" id="ARBA00022723"/>
    </source>
</evidence>
<dbReference type="NCBIfam" id="NF009544">
    <property type="entry name" value="PRK12928.1"/>
    <property type="match status" value="1"/>
</dbReference>
<dbReference type="SMART" id="SM00729">
    <property type="entry name" value="Elp3"/>
    <property type="match status" value="1"/>
</dbReference>
<evidence type="ECO:0000256" key="7">
    <source>
        <dbReference type="ARBA" id="ARBA00023014"/>
    </source>
</evidence>
<dbReference type="SUPFAM" id="SSF102114">
    <property type="entry name" value="Radical SAM enzymes"/>
    <property type="match status" value="1"/>
</dbReference>
<keyword evidence="3 9" id="KW-0808">Transferase</keyword>
<keyword evidence="2 9" id="KW-0963">Cytoplasm</keyword>